<feature type="transmembrane region" description="Helical" evidence="6">
    <location>
        <begin position="417"/>
        <end position="438"/>
    </location>
</feature>
<dbReference type="InterPro" id="IPR036866">
    <property type="entry name" value="RibonucZ/Hydroxyglut_hydro"/>
</dbReference>
<feature type="transmembrane region" description="Helical" evidence="6">
    <location>
        <begin position="392"/>
        <end position="410"/>
    </location>
</feature>
<reference evidence="9" key="1">
    <citation type="submission" date="2016-10" db="EMBL/GenBank/DDBJ databases">
        <authorList>
            <person name="Varghese N."/>
            <person name="Submissions S."/>
        </authorList>
    </citation>
    <scope>NUCLEOTIDE SEQUENCE [LARGE SCALE GENOMIC DNA]</scope>
    <source>
        <strain evidence="9">KCTC 32247</strain>
    </source>
</reference>
<feature type="transmembrane region" description="Helical" evidence="6">
    <location>
        <begin position="329"/>
        <end position="349"/>
    </location>
</feature>
<evidence type="ECO:0000256" key="2">
    <source>
        <dbReference type="ARBA" id="ARBA00022475"/>
    </source>
</evidence>
<dbReference type="InterPro" id="IPR025405">
    <property type="entry name" value="DUF4131"/>
</dbReference>
<dbReference type="InterPro" id="IPR001279">
    <property type="entry name" value="Metallo-B-lactamas"/>
</dbReference>
<dbReference type="CDD" id="cd07731">
    <property type="entry name" value="ComA-like_MBL-fold"/>
    <property type="match status" value="1"/>
</dbReference>
<evidence type="ECO:0000256" key="5">
    <source>
        <dbReference type="ARBA" id="ARBA00023136"/>
    </source>
</evidence>
<evidence type="ECO:0000256" key="1">
    <source>
        <dbReference type="ARBA" id="ARBA00004651"/>
    </source>
</evidence>
<gene>
    <name evidence="8" type="ORF">SAMN05216221_1905</name>
</gene>
<feature type="domain" description="Metallo-beta-lactamase" evidence="7">
    <location>
        <begin position="503"/>
        <end position="687"/>
    </location>
</feature>
<dbReference type="Gene3D" id="3.60.15.10">
    <property type="entry name" value="Ribonuclease Z/Hydroxyacylglutathione hydrolase-like"/>
    <property type="match status" value="1"/>
</dbReference>
<dbReference type="AlphaFoldDB" id="A0A1H1SJV0"/>
<evidence type="ECO:0000256" key="6">
    <source>
        <dbReference type="SAM" id="Phobius"/>
    </source>
</evidence>
<feature type="transmembrane region" description="Helical" evidence="6">
    <location>
        <begin position="361"/>
        <end position="380"/>
    </location>
</feature>
<keyword evidence="9" id="KW-1185">Reference proteome</keyword>
<dbReference type="GO" id="GO:0005886">
    <property type="term" value="C:plasma membrane"/>
    <property type="evidence" value="ECO:0007669"/>
    <property type="project" value="UniProtKB-SubCell"/>
</dbReference>
<dbReference type="InterPro" id="IPR004477">
    <property type="entry name" value="ComEC_N"/>
</dbReference>
<dbReference type="EMBL" id="LT629751">
    <property type="protein sequence ID" value="SDS47629.1"/>
    <property type="molecule type" value="Genomic_DNA"/>
</dbReference>
<dbReference type="Pfam" id="PF13567">
    <property type="entry name" value="DUF4131"/>
    <property type="match status" value="1"/>
</dbReference>
<keyword evidence="4 6" id="KW-1133">Transmembrane helix</keyword>
<sequence length="741" mass="79285">MRWGLIALCAGLLALRFLPALPAPAAVLLLAVLGLGALPTRGWPLGCFLLGLAWACWSAQGALDDRLAPELDGRTLWLEGRVVGLPEPETGATRFYLEDVRSRRGSLPQRLRLSWYAAPPLAAGELWRLAVRLKRPRGLVNPQLFDYEAWLTARRVGATGSVKSGERLQAAEGAAAWRDSLRRQLRATDAWGRQGALAALVLGDASGLSDSDWQVLQATGTVHLLVISGQHVMLLGGLLYALVLQLFRRGWWPRRWPWLPCACGLALSGAVGYGLLAGFEVPVQRACAMLAVVLLWRLRFSQLGVWLPLLVALTLVLLSEPLASLQPGFWLSFGAVALLAWCLSGRLGTAPGWRTLLQAQWAMTLGLLPLLLALGLPVSASGPLANLLAVPWVGGLVVPMALLGTLLLPLPGVGETLLWLAGGQLELLFRLLAGMASWAPPAPLAGVSGWAVLLGMLGVLLVLAPAGLPLRLPGLLMLLPLLFPGAPPVAQGQAEVRVLDVGQGLAVLVRTREHALLYDAGPASRGFDAGVRVVLPALQALGVRRLDTLLLSHADQDHAGGASTLLAGLSVVRLLSGEAQALRLPRRAESCRNGERWSWDGVAFRTMLWSQAGDANDASCMLLVEAAGERLLLTGDIGVAAERHLLQRGGDLRAEWLMAPHHGSRGSSSAAFIAAVQPRAVVFSRGWNNAFGHPHPQVLARYRAAGARIHDTAEEGALRLLLGSRQPAESARGQRRFWREK</sequence>
<accession>A0A1H1SJV0</accession>
<protein>
    <submittedName>
        <fullName evidence="8">Competence protein ComEC</fullName>
    </submittedName>
</protein>
<dbReference type="PANTHER" id="PTHR30619">
    <property type="entry name" value="DNA INTERNALIZATION/COMPETENCE PROTEIN COMEC/REC2"/>
    <property type="match status" value="1"/>
</dbReference>
<proteinExistence type="predicted"/>
<dbReference type="NCBIfam" id="TIGR00360">
    <property type="entry name" value="ComEC_N-term"/>
    <property type="match status" value="1"/>
</dbReference>
<dbReference type="NCBIfam" id="TIGR00361">
    <property type="entry name" value="ComEC_Rec2"/>
    <property type="match status" value="1"/>
</dbReference>
<comment type="subcellular location">
    <subcellularLocation>
        <location evidence="1">Cell membrane</location>
        <topology evidence="1">Multi-pass membrane protein</topology>
    </subcellularLocation>
</comment>
<dbReference type="GO" id="GO:0030420">
    <property type="term" value="P:establishment of competence for transformation"/>
    <property type="evidence" value="ECO:0007669"/>
    <property type="project" value="InterPro"/>
</dbReference>
<dbReference type="Proteomes" id="UP000243359">
    <property type="component" value="Chromosome I"/>
</dbReference>
<dbReference type="InterPro" id="IPR052159">
    <property type="entry name" value="Competence_DNA_uptake"/>
</dbReference>
<dbReference type="RefSeq" id="WP_090348716.1">
    <property type="nucleotide sequence ID" value="NZ_LT629751.1"/>
</dbReference>
<dbReference type="InterPro" id="IPR004797">
    <property type="entry name" value="Competence_ComEC/Rec2"/>
</dbReference>
<dbReference type="OrthoDB" id="9761531at2"/>
<evidence type="ECO:0000313" key="8">
    <source>
        <dbReference type="EMBL" id="SDS47629.1"/>
    </source>
</evidence>
<feature type="transmembrane region" description="Helical" evidence="6">
    <location>
        <begin position="221"/>
        <end position="244"/>
    </location>
</feature>
<dbReference type="InterPro" id="IPR035681">
    <property type="entry name" value="ComA-like_MBL"/>
</dbReference>
<keyword evidence="3 6" id="KW-0812">Transmembrane</keyword>
<feature type="transmembrane region" description="Helical" evidence="6">
    <location>
        <begin position="450"/>
        <end position="470"/>
    </location>
</feature>
<evidence type="ECO:0000256" key="4">
    <source>
        <dbReference type="ARBA" id="ARBA00022989"/>
    </source>
</evidence>
<dbReference type="SUPFAM" id="SSF56281">
    <property type="entry name" value="Metallo-hydrolase/oxidoreductase"/>
    <property type="match status" value="1"/>
</dbReference>
<organism evidence="8 9">
    <name type="scientific">Pseudomonas oryzae</name>
    <dbReference type="NCBI Taxonomy" id="1392877"/>
    <lineage>
        <taxon>Bacteria</taxon>
        <taxon>Pseudomonadati</taxon>
        <taxon>Pseudomonadota</taxon>
        <taxon>Gammaproteobacteria</taxon>
        <taxon>Pseudomonadales</taxon>
        <taxon>Pseudomonadaceae</taxon>
        <taxon>Pseudomonas</taxon>
    </lineage>
</organism>
<keyword evidence="5 6" id="KW-0472">Membrane</keyword>
<dbReference type="STRING" id="1392877.SAMN05216221_1905"/>
<dbReference type="SMART" id="SM00849">
    <property type="entry name" value="Lactamase_B"/>
    <property type="match status" value="1"/>
</dbReference>
<feature type="transmembrane region" description="Helical" evidence="6">
    <location>
        <begin position="256"/>
        <end position="276"/>
    </location>
</feature>
<dbReference type="Pfam" id="PF00753">
    <property type="entry name" value="Lactamase_B"/>
    <property type="match status" value="1"/>
</dbReference>
<keyword evidence="2" id="KW-1003">Cell membrane</keyword>
<evidence type="ECO:0000259" key="7">
    <source>
        <dbReference type="SMART" id="SM00849"/>
    </source>
</evidence>
<name>A0A1H1SJV0_9PSED</name>
<dbReference type="Pfam" id="PF03772">
    <property type="entry name" value="Competence"/>
    <property type="match status" value="1"/>
</dbReference>
<feature type="transmembrane region" description="Helical" evidence="6">
    <location>
        <begin position="305"/>
        <end position="323"/>
    </location>
</feature>
<dbReference type="PANTHER" id="PTHR30619:SF1">
    <property type="entry name" value="RECOMBINATION PROTEIN 2"/>
    <property type="match status" value="1"/>
</dbReference>
<evidence type="ECO:0000256" key="3">
    <source>
        <dbReference type="ARBA" id="ARBA00022692"/>
    </source>
</evidence>
<evidence type="ECO:0000313" key="9">
    <source>
        <dbReference type="Proteomes" id="UP000243359"/>
    </source>
</evidence>